<sequence length="72" mass="8017">NKALDNPDEPHPDIEVSDNVVRKTITANQVKTWPKKQKVPAVKLTQKHAILNRVASVNWVPTRHSSDIATGL</sequence>
<organism evidence="1 2">
    <name type="scientific">Trifolium medium</name>
    <dbReference type="NCBI Taxonomy" id="97028"/>
    <lineage>
        <taxon>Eukaryota</taxon>
        <taxon>Viridiplantae</taxon>
        <taxon>Streptophyta</taxon>
        <taxon>Embryophyta</taxon>
        <taxon>Tracheophyta</taxon>
        <taxon>Spermatophyta</taxon>
        <taxon>Magnoliopsida</taxon>
        <taxon>eudicotyledons</taxon>
        <taxon>Gunneridae</taxon>
        <taxon>Pentapetalae</taxon>
        <taxon>rosids</taxon>
        <taxon>fabids</taxon>
        <taxon>Fabales</taxon>
        <taxon>Fabaceae</taxon>
        <taxon>Papilionoideae</taxon>
        <taxon>50 kb inversion clade</taxon>
        <taxon>NPAAA clade</taxon>
        <taxon>Hologalegina</taxon>
        <taxon>IRL clade</taxon>
        <taxon>Trifolieae</taxon>
        <taxon>Trifolium</taxon>
    </lineage>
</organism>
<dbReference type="AlphaFoldDB" id="A0A392U3U3"/>
<feature type="non-terminal residue" evidence="1">
    <location>
        <position position="1"/>
    </location>
</feature>
<dbReference type="EMBL" id="LXQA010715601">
    <property type="protein sequence ID" value="MCI67374.1"/>
    <property type="molecule type" value="Genomic_DNA"/>
</dbReference>
<dbReference type="Proteomes" id="UP000265520">
    <property type="component" value="Unassembled WGS sequence"/>
</dbReference>
<feature type="non-terminal residue" evidence="1">
    <location>
        <position position="72"/>
    </location>
</feature>
<keyword evidence="2" id="KW-1185">Reference proteome</keyword>
<accession>A0A392U3U3</accession>
<reference evidence="1 2" key="1">
    <citation type="journal article" date="2018" name="Front. Plant Sci.">
        <title>Red Clover (Trifolium pratense) and Zigzag Clover (T. medium) - A Picture of Genomic Similarities and Differences.</title>
        <authorList>
            <person name="Dluhosova J."/>
            <person name="Istvanek J."/>
            <person name="Nedelnik J."/>
            <person name="Repkova J."/>
        </authorList>
    </citation>
    <scope>NUCLEOTIDE SEQUENCE [LARGE SCALE GENOMIC DNA]</scope>
    <source>
        <strain evidence="2">cv. 10/8</strain>
        <tissue evidence="1">Leaf</tissue>
    </source>
</reference>
<comment type="caution">
    <text evidence="1">The sequence shown here is derived from an EMBL/GenBank/DDBJ whole genome shotgun (WGS) entry which is preliminary data.</text>
</comment>
<protein>
    <submittedName>
        <fullName evidence="1">Envelope-like protein</fullName>
    </submittedName>
</protein>
<evidence type="ECO:0000313" key="2">
    <source>
        <dbReference type="Proteomes" id="UP000265520"/>
    </source>
</evidence>
<name>A0A392U3U3_9FABA</name>
<proteinExistence type="predicted"/>
<evidence type="ECO:0000313" key="1">
    <source>
        <dbReference type="EMBL" id="MCI67374.1"/>
    </source>
</evidence>